<dbReference type="AlphaFoldDB" id="A0A0G0M010"/>
<gene>
    <name evidence="2" type="ORF">UT19_C0009G0034</name>
</gene>
<accession>A0A0G0M010</accession>
<dbReference type="CDD" id="cd00077">
    <property type="entry name" value="HDc"/>
    <property type="match status" value="1"/>
</dbReference>
<sequence length="273" mass="31465">MNKAIDPKNVIKKLKNLDTGKKLAELMAGMANIDTKSKEAKENVYSMRDNSGNKIIYMLTQDLLKEATKTKKDIKMKWVELLVKQRLLKQLFGEAKKILENNKRFHDYGHAVEVILNVEELLKAGGRSKYDVETLWASALFHDASNSQDKEREGKDGAKIAEAILQEIKDFPQDKIKEVKRLIESIDREPETDDEVLITTADEMAALSPLGLVRSMMISGNRNMLVKDALEWELNYIDKRYKRLRLENAKKIVKLSYQQKRQFLLSCLSNYEV</sequence>
<dbReference type="EMBL" id="LBVW01000009">
    <property type="protein sequence ID" value="KKQ93625.1"/>
    <property type="molecule type" value="Genomic_DNA"/>
</dbReference>
<dbReference type="Proteomes" id="UP000034932">
    <property type="component" value="Unassembled WGS sequence"/>
</dbReference>
<proteinExistence type="predicted"/>
<evidence type="ECO:0000313" key="3">
    <source>
        <dbReference type="Proteomes" id="UP000034932"/>
    </source>
</evidence>
<evidence type="ECO:0000259" key="1">
    <source>
        <dbReference type="SMART" id="SM00471"/>
    </source>
</evidence>
<reference evidence="2 3" key="1">
    <citation type="journal article" date="2015" name="Nature">
        <title>rRNA introns, odd ribosomes, and small enigmatic genomes across a large radiation of phyla.</title>
        <authorList>
            <person name="Brown C.T."/>
            <person name="Hug L.A."/>
            <person name="Thomas B.C."/>
            <person name="Sharon I."/>
            <person name="Castelle C.J."/>
            <person name="Singh A."/>
            <person name="Wilkins M.J."/>
            <person name="Williams K.H."/>
            <person name="Banfield J.F."/>
        </authorList>
    </citation>
    <scope>NUCLEOTIDE SEQUENCE [LARGE SCALE GENOMIC DNA]</scope>
</reference>
<comment type="caution">
    <text evidence="2">The sequence shown here is derived from an EMBL/GenBank/DDBJ whole genome shotgun (WGS) entry which is preliminary data.</text>
</comment>
<dbReference type="STRING" id="1618573.UT19_C0009G0034"/>
<feature type="domain" description="HD/PDEase" evidence="1">
    <location>
        <begin position="103"/>
        <end position="216"/>
    </location>
</feature>
<dbReference type="SUPFAM" id="SSF109604">
    <property type="entry name" value="HD-domain/PDEase-like"/>
    <property type="match status" value="1"/>
</dbReference>
<name>A0A0G0M010_9BACT</name>
<evidence type="ECO:0000313" key="2">
    <source>
        <dbReference type="EMBL" id="KKQ93625.1"/>
    </source>
</evidence>
<dbReference type="InterPro" id="IPR003607">
    <property type="entry name" value="HD/PDEase_dom"/>
</dbReference>
<dbReference type="SMART" id="SM00471">
    <property type="entry name" value="HDc"/>
    <property type="match status" value="1"/>
</dbReference>
<organism evidence="2 3">
    <name type="scientific">Candidatus Woesebacteria bacterium GW2011_GWB1_39_10b</name>
    <dbReference type="NCBI Taxonomy" id="1618573"/>
    <lineage>
        <taxon>Bacteria</taxon>
        <taxon>Candidatus Woeseibacteriota</taxon>
    </lineage>
</organism>
<protein>
    <recommendedName>
        <fullName evidence="1">HD/PDEase domain-containing protein</fullName>
    </recommendedName>
</protein>
<dbReference type="Gene3D" id="1.10.3210.10">
    <property type="entry name" value="Hypothetical protein af1432"/>
    <property type="match status" value="1"/>
</dbReference>